<accession>A0A815ESK9</accession>
<dbReference type="CDD" id="cd00170">
    <property type="entry name" value="SEC14"/>
    <property type="match status" value="1"/>
</dbReference>
<evidence type="ECO:0000256" key="1">
    <source>
        <dbReference type="SAM" id="MobiDB-lite"/>
    </source>
</evidence>
<dbReference type="InterPro" id="IPR000535">
    <property type="entry name" value="MSP_dom"/>
</dbReference>
<dbReference type="SUPFAM" id="SSF52087">
    <property type="entry name" value="CRAL/TRIO domain"/>
    <property type="match status" value="1"/>
</dbReference>
<dbReference type="SUPFAM" id="SSF49354">
    <property type="entry name" value="PapD-like"/>
    <property type="match status" value="1"/>
</dbReference>
<feature type="domain" description="MSP" evidence="4">
    <location>
        <begin position="350"/>
        <end position="475"/>
    </location>
</feature>
<dbReference type="PROSITE" id="PS50202">
    <property type="entry name" value="MSP"/>
    <property type="match status" value="1"/>
</dbReference>
<gene>
    <name evidence="6" type="ORF">OKA104_LOCUS12042</name>
    <name evidence="5" type="ORF">VCS650_LOCUS31754</name>
</gene>
<dbReference type="AlphaFoldDB" id="A0A815ESK9"/>
<keyword evidence="2" id="KW-1133">Transmembrane helix</keyword>
<dbReference type="InterPro" id="IPR013783">
    <property type="entry name" value="Ig-like_fold"/>
</dbReference>
<organism evidence="5 7">
    <name type="scientific">Adineta steineri</name>
    <dbReference type="NCBI Taxonomy" id="433720"/>
    <lineage>
        <taxon>Eukaryota</taxon>
        <taxon>Metazoa</taxon>
        <taxon>Spiralia</taxon>
        <taxon>Gnathifera</taxon>
        <taxon>Rotifera</taxon>
        <taxon>Eurotatoria</taxon>
        <taxon>Bdelloidea</taxon>
        <taxon>Adinetida</taxon>
        <taxon>Adinetidae</taxon>
        <taxon>Adineta</taxon>
    </lineage>
</organism>
<feature type="compositionally biased region" description="Polar residues" evidence="1">
    <location>
        <begin position="489"/>
        <end position="507"/>
    </location>
</feature>
<dbReference type="PROSITE" id="PS50191">
    <property type="entry name" value="CRAL_TRIO"/>
    <property type="match status" value="1"/>
</dbReference>
<evidence type="ECO:0000259" key="3">
    <source>
        <dbReference type="PROSITE" id="PS50191"/>
    </source>
</evidence>
<dbReference type="EMBL" id="CAJOAY010000571">
    <property type="protein sequence ID" value="CAF3694431.1"/>
    <property type="molecule type" value="Genomic_DNA"/>
</dbReference>
<dbReference type="SMART" id="SM00516">
    <property type="entry name" value="SEC14"/>
    <property type="match status" value="1"/>
</dbReference>
<proteinExistence type="predicted"/>
<dbReference type="OrthoDB" id="75724at2759"/>
<dbReference type="Pfam" id="PF00635">
    <property type="entry name" value="Motile_Sperm"/>
    <property type="match status" value="1"/>
</dbReference>
<dbReference type="GO" id="GO:0140284">
    <property type="term" value="C:endoplasmic reticulum-endosome membrane contact site"/>
    <property type="evidence" value="ECO:0007669"/>
    <property type="project" value="TreeGrafter"/>
</dbReference>
<dbReference type="InterPro" id="IPR001251">
    <property type="entry name" value="CRAL-TRIO_dom"/>
</dbReference>
<feature type="domain" description="CRAL-TRIO" evidence="3">
    <location>
        <begin position="102"/>
        <end position="248"/>
    </location>
</feature>
<feature type="region of interest" description="Disordered" evidence="1">
    <location>
        <begin position="476"/>
        <end position="507"/>
    </location>
</feature>
<dbReference type="EMBL" id="CAJNON010000553">
    <property type="protein sequence ID" value="CAF1313919.1"/>
    <property type="molecule type" value="Genomic_DNA"/>
</dbReference>
<dbReference type="Gene3D" id="2.60.40.10">
    <property type="entry name" value="Immunoglobulins"/>
    <property type="match status" value="1"/>
</dbReference>
<dbReference type="Pfam" id="PF00650">
    <property type="entry name" value="CRAL_TRIO"/>
    <property type="match status" value="1"/>
</dbReference>
<dbReference type="InterPro" id="IPR036865">
    <property type="entry name" value="CRAL-TRIO_dom_sf"/>
</dbReference>
<dbReference type="PANTHER" id="PTHR46384:SF1">
    <property type="entry name" value="MOTILE SPERM DOMAIN-CONTAINING PROTEIN 2"/>
    <property type="match status" value="1"/>
</dbReference>
<dbReference type="InterPro" id="IPR008962">
    <property type="entry name" value="PapD-like_sf"/>
</dbReference>
<dbReference type="GO" id="GO:0012505">
    <property type="term" value="C:endomembrane system"/>
    <property type="evidence" value="ECO:0007669"/>
    <property type="project" value="TreeGrafter"/>
</dbReference>
<comment type="caution">
    <text evidence="5">The sequence shown here is derived from an EMBL/GenBank/DDBJ whole genome shotgun (WGS) entry which is preliminary data.</text>
</comment>
<dbReference type="Proteomes" id="UP000663881">
    <property type="component" value="Unassembled WGS sequence"/>
</dbReference>
<evidence type="ECO:0000313" key="7">
    <source>
        <dbReference type="Proteomes" id="UP000663891"/>
    </source>
</evidence>
<protein>
    <recommendedName>
        <fullName evidence="8">Motile sperm domain-containing protein 2</fullName>
    </recommendedName>
</protein>
<evidence type="ECO:0000259" key="4">
    <source>
        <dbReference type="PROSITE" id="PS50202"/>
    </source>
</evidence>
<evidence type="ECO:0000256" key="2">
    <source>
        <dbReference type="SAM" id="Phobius"/>
    </source>
</evidence>
<keyword evidence="2" id="KW-0472">Membrane</keyword>
<feature type="compositionally biased region" description="Low complexity" evidence="1">
    <location>
        <begin position="476"/>
        <end position="487"/>
    </location>
</feature>
<evidence type="ECO:0000313" key="5">
    <source>
        <dbReference type="EMBL" id="CAF1313919.1"/>
    </source>
</evidence>
<keyword evidence="2" id="KW-0812">Transmembrane</keyword>
<dbReference type="Proteomes" id="UP000663891">
    <property type="component" value="Unassembled WGS sequence"/>
</dbReference>
<dbReference type="PANTHER" id="PTHR46384">
    <property type="entry name" value="MOTILE SPERM DOMAIN-CONTAINING PROTEIN 2"/>
    <property type="match status" value="1"/>
</dbReference>
<feature type="region of interest" description="Disordered" evidence="1">
    <location>
        <begin position="302"/>
        <end position="324"/>
    </location>
</feature>
<feature type="transmembrane region" description="Helical" evidence="2">
    <location>
        <begin position="182"/>
        <end position="204"/>
    </location>
</feature>
<dbReference type="InterPro" id="IPR053012">
    <property type="entry name" value="ER-organelle_contact"/>
</dbReference>
<evidence type="ECO:0000313" key="6">
    <source>
        <dbReference type="EMBL" id="CAF3694431.1"/>
    </source>
</evidence>
<evidence type="ECO:0008006" key="8">
    <source>
        <dbReference type="Google" id="ProtNLM"/>
    </source>
</evidence>
<name>A0A815ESK9_9BILA</name>
<feature type="transmembrane region" description="Helical" evidence="2">
    <location>
        <begin position="541"/>
        <end position="559"/>
    </location>
</feature>
<reference evidence="5" key="1">
    <citation type="submission" date="2021-02" db="EMBL/GenBank/DDBJ databases">
        <authorList>
            <person name="Nowell W R."/>
        </authorList>
    </citation>
    <scope>NUCLEOTIDE SEQUENCE</scope>
</reference>
<dbReference type="Gene3D" id="3.40.525.10">
    <property type="entry name" value="CRAL-TRIO lipid binding domain"/>
    <property type="match status" value="1"/>
</dbReference>
<sequence>MASSIPTFQTLISVNKFRDLVNRNFEKQINEGQDYDPRDLQRFNEIDEFTTMFIQHGQFGSNFDEDRALKIFNASMSWRKEHSVYGINISTDEFPANYFDRHAIYFKNHDMNNNPLLHFVVRTFVKGQEDNEVVKRFVIYNFERHIRRHPGQKIVILFDMYETGLKHLDYDLIKFIIGCGQIYFPGLLAYMIIFKMPFILSAAWKIIRSWLPTEAEQFIKFVDIKSITQFVRTDQLPTAMGGTDTTNYIHDPVNEAVEDSMNINSKKKVTFADTGSLDLSLPSLASIDAITTTDNTLKVELSPHDDPLTPEEPSGFLSTSDSSHPITRKSILQKPTLLNGNTGEEKVYHGLAIRPYDEMIFERLDAPPHGTNDCIQTLILTNMGDKILTFKIKTTSPDKFRVKPGCSLLYPGETATITVYLLKAFCTSTSNISKEKFLVIWTLIGQELKQAQLVDFWKQVPSSVLYEHRLKCSFGSANSSSNSKAPSVITPSPSTEPNSSRLPVTTSDSSITEMQKILKESIILQKTTIAQTSKQLQRIQYLLSIIFALLILILLWDVYKYFFSYSSSSSSSSSPPKTDL</sequence>